<sequence>MAKTDWTMEDFFKASDLNAIGEEINGLQDGFIKKSIVIPAGGDLNTYMEEGNYYCPANATVETLLNSPTGEAFHLTVEPHAGVLQTLTTFQPDNLEVFQRNYYFGWGAWKKVPTRAELEEILTQADENAQDYANAAVTPIIGASSSNLVKNSAANLGFNGWTDISNIPWALNNIANSRGLRYFNVSGSLTPGAFAILESSTILIDAGIHNLQAMFFTNGMTAGEYYILLINTSNSEVIGRLDANLNSTWHRKSAMVTIPAGVSQAKIRLIVSNIHGVTTLAGGTKGFTRIKLAPSPNGLDLPYTAESDDFVLYEIVTKPKQKPWGGF</sequence>
<organism evidence="1 2">
    <name type="scientific">Paenibacillus amylolyticus</name>
    <dbReference type="NCBI Taxonomy" id="1451"/>
    <lineage>
        <taxon>Bacteria</taxon>
        <taxon>Bacillati</taxon>
        <taxon>Bacillota</taxon>
        <taxon>Bacilli</taxon>
        <taxon>Bacillales</taxon>
        <taxon>Paenibacillaceae</taxon>
        <taxon>Paenibacillus</taxon>
    </lineage>
</organism>
<dbReference type="CDD" id="cd19958">
    <property type="entry name" value="pyocin_knob"/>
    <property type="match status" value="1"/>
</dbReference>
<accession>A0A1R1C4W2</accession>
<comment type="caution">
    <text evidence="1">The sequence shown here is derived from an EMBL/GenBank/DDBJ whole genome shotgun (WGS) entry which is preliminary data.</text>
</comment>
<gene>
    <name evidence="1" type="ORF">BK131_03535</name>
</gene>
<proteinExistence type="predicted"/>
<protein>
    <recommendedName>
        <fullName evidence="3">Tail fiber protein</fullName>
    </recommendedName>
</protein>
<reference evidence="1 2" key="1">
    <citation type="submission" date="2016-11" db="EMBL/GenBank/DDBJ databases">
        <title>Paenibacillus species isolates.</title>
        <authorList>
            <person name="Beno S.M."/>
        </authorList>
    </citation>
    <scope>NUCLEOTIDE SEQUENCE [LARGE SCALE GENOMIC DNA]</scope>
    <source>
        <strain evidence="1 2">FSL H8-0246</strain>
    </source>
</reference>
<evidence type="ECO:0008006" key="3">
    <source>
        <dbReference type="Google" id="ProtNLM"/>
    </source>
</evidence>
<evidence type="ECO:0000313" key="1">
    <source>
        <dbReference type="EMBL" id="OMF17058.1"/>
    </source>
</evidence>
<dbReference type="OrthoDB" id="2666862at2"/>
<name>A0A1R1C4W2_PAEAM</name>
<dbReference type="EMBL" id="MRTJ01000001">
    <property type="protein sequence ID" value="OMF17058.1"/>
    <property type="molecule type" value="Genomic_DNA"/>
</dbReference>
<dbReference type="AlphaFoldDB" id="A0A1R1C4W2"/>
<evidence type="ECO:0000313" key="2">
    <source>
        <dbReference type="Proteomes" id="UP000187134"/>
    </source>
</evidence>
<dbReference type="RefSeq" id="WP_076330458.1">
    <property type="nucleotide sequence ID" value="NZ_MRTJ01000001.1"/>
</dbReference>
<dbReference type="Proteomes" id="UP000187134">
    <property type="component" value="Unassembled WGS sequence"/>
</dbReference>